<dbReference type="GO" id="GO:0015123">
    <property type="term" value="F:acetate transmembrane transporter activity"/>
    <property type="evidence" value="ECO:0007669"/>
    <property type="project" value="TreeGrafter"/>
</dbReference>
<evidence type="ECO:0000256" key="2">
    <source>
        <dbReference type="ARBA" id="ARBA00005587"/>
    </source>
</evidence>
<keyword evidence="5 6" id="KW-0472">Membrane</keyword>
<dbReference type="RefSeq" id="XP_001835110.1">
    <property type="nucleotide sequence ID" value="XM_001835058.1"/>
</dbReference>
<evidence type="ECO:0000313" key="7">
    <source>
        <dbReference type="EMBL" id="EAU86752.1"/>
    </source>
</evidence>
<comment type="subcellular location">
    <subcellularLocation>
        <location evidence="1">Membrane</location>
        <topology evidence="1">Multi-pass membrane protein</topology>
    </subcellularLocation>
</comment>
<dbReference type="AlphaFoldDB" id="A8NND9"/>
<name>A8NND9_COPC7</name>
<accession>A8NND9</accession>
<feature type="transmembrane region" description="Helical" evidence="6">
    <location>
        <begin position="139"/>
        <end position="157"/>
    </location>
</feature>
<dbReference type="OMA" id="AMHWAIS"/>
<feature type="transmembrane region" description="Helical" evidence="6">
    <location>
        <begin position="38"/>
        <end position="59"/>
    </location>
</feature>
<evidence type="ECO:0000256" key="5">
    <source>
        <dbReference type="ARBA" id="ARBA00023136"/>
    </source>
</evidence>
<dbReference type="Pfam" id="PF01184">
    <property type="entry name" value="Gpr1_Fun34_YaaH"/>
    <property type="match status" value="1"/>
</dbReference>
<keyword evidence="3 6" id="KW-0812">Transmembrane</keyword>
<reference evidence="7 8" key="1">
    <citation type="journal article" date="2010" name="Proc. Natl. Acad. Sci. U.S.A.">
        <title>Insights into evolution of multicellular fungi from the assembled chromosomes of the mushroom Coprinopsis cinerea (Coprinus cinereus).</title>
        <authorList>
            <person name="Stajich J.E."/>
            <person name="Wilke S.K."/>
            <person name="Ahren D."/>
            <person name="Au C.H."/>
            <person name="Birren B.W."/>
            <person name="Borodovsky M."/>
            <person name="Burns C."/>
            <person name="Canback B."/>
            <person name="Casselton L.A."/>
            <person name="Cheng C.K."/>
            <person name="Deng J."/>
            <person name="Dietrich F.S."/>
            <person name="Fargo D.C."/>
            <person name="Farman M.L."/>
            <person name="Gathman A.C."/>
            <person name="Goldberg J."/>
            <person name="Guigo R."/>
            <person name="Hoegger P.J."/>
            <person name="Hooker J.B."/>
            <person name="Huggins A."/>
            <person name="James T.Y."/>
            <person name="Kamada T."/>
            <person name="Kilaru S."/>
            <person name="Kodira C."/>
            <person name="Kues U."/>
            <person name="Kupfer D."/>
            <person name="Kwan H.S."/>
            <person name="Lomsadze A."/>
            <person name="Li W."/>
            <person name="Lilly W.W."/>
            <person name="Ma L.J."/>
            <person name="Mackey A.J."/>
            <person name="Manning G."/>
            <person name="Martin F."/>
            <person name="Muraguchi H."/>
            <person name="Natvig D.O."/>
            <person name="Palmerini H."/>
            <person name="Ramesh M.A."/>
            <person name="Rehmeyer C.J."/>
            <person name="Roe B.A."/>
            <person name="Shenoy N."/>
            <person name="Stanke M."/>
            <person name="Ter-Hovhannisyan V."/>
            <person name="Tunlid A."/>
            <person name="Velagapudi R."/>
            <person name="Vision T.J."/>
            <person name="Zeng Q."/>
            <person name="Zolan M.E."/>
            <person name="Pukkila P.J."/>
        </authorList>
    </citation>
    <scope>NUCLEOTIDE SEQUENCE [LARGE SCALE GENOMIC DNA]</scope>
    <source>
        <strain evidence="8">Okayama-7 / 130 / ATCC MYA-4618 / FGSC 9003</strain>
    </source>
</reference>
<protein>
    <submittedName>
        <fullName evidence="7">Gpr1 family protein</fullName>
    </submittedName>
</protein>
<evidence type="ECO:0000256" key="1">
    <source>
        <dbReference type="ARBA" id="ARBA00004141"/>
    </source>
</evidence>
<keyword evidence="4 6" id="KW-1133">Transmembrane helix</keyword>
<dbReference type="InterPro" id="IPR000791">
    <property type="entry name" value="Gpr1/Fun34/SatP-like"/>
</dbReference>
<dbReference type="GO" id="GO:0005886">
    <property type="term" value="C:plasma membrane"/>
    <property type="evidence" value="ECO:0007669"/>
    <property type="project" value="TreeGrafter"/>
</dbReference>
<dbReference type="PANTHER" id="PTHR31123:SF1">
    <property type="entry name" value="ACCUMULATION OF DYADS PROTEIN 2-RELATED"/>
    <property type="match status" value="1"/>
</dbReference>
<keyword evidence="8" id="KW-1185">Reference proteome</keyword>
<evidence type="ECO:0000256" key="6">
    <source>
        <dbReference type="SAM" id="Phobius"/>
    </source>
</evidence>
<dbReference type="InParanoid" id="A8NND9"/>
<dbReference type="PANTHER" id="PTHR31123">
    <property type="entry name" value="ACCUMULATION OF DYADS PROTEIN 2-RELATED"/>
    <property type="match status" value="1"/>
</dbReference>
<feature type="transmembrane region" description="Helical" evidence="6">
    <location>
        <begin position="163"/>
        <end position="180"/>
    </location>
</feature>
<sequence>MSNGVAGDIEKAYVQATDPRDAVRSAPGYEVAAHPSRIANPGALGLFSFASTTLILSLYNAQARGITTPNLVVGMALGCGGLAQLLAGMWEFPRGNMFAATAFTSYGAFWLSYATIMIPSSGILASYGDDTEQLKAALGIWLTTWCIVTFFFLIVALRKNVTFIALFTFLTVTFLALAVGDFTTSTGWVRAGGVLGVITAFIAYYAGISELLAAEDMAIARPPLGVFTRRI</sequence>
<dbReference type="EMBL" id="AACS02000012">
    <property type="protein sequence ID" value="EAU86752.1"/>
    <property type="molecule type" value="Genomic_DNA"/>
</dbReference>
<dbReference type="GeneID" id="6011636"/>
<proteinExistence type="inferred from homology"/>
<feature type="transmembrane region" description="Helical" evidence="6">
    <location>
        <begin position="110"/>
        <end position="127"/>
    </location>
</feature>
<dbReference type="FunCoup" id="A8NND9">
    <property type="interactions" value="46"/>
</dbReference>
<gene>
    <name evidence="7" type="ORF">CC1G_06513</name>
</gene>
<dbReference type="NCBIfam" id="NF038013">
    <property type="entry name" value="AceTr_1"/>
    <property type="match status" value="1"/>
</dbReference>
<evidence type="ECO:0000256" key="3">
    <source>
        <dbReference type="ARBA" id="ARBA00022692"/>
    </source>
</evidence>
<dbReference type="KEGG" id="cci:CC1G_06513"/>
<organism evidence="7 8">
    <name type="scientific">Coprinopsis cinerea (strain Okayama-7 / 130 / ATCC MYA-4618 / FGSC 9003)</name>
    <name type="common">Inky cap fungus</name>
    <name type="synonym">Hormographiella aspergillata</name>
    <dbReference type="NCBI Taxonomy" id="240176"/>
    <lineage>
        <taxon>Eukaryota</taxon>
        <taxon>Fungi</taxon>
        <taxon>Dikarya</taxon>
        <taxon>Basidiomycota</taxon>
        <taxon>Agaricomycotina</taxon>
        <taxon>Agaricomycetes</taxon>
        <taxon>Agaricomycetidae</taxon>
        <taxon>Agaricales</taxon>
        <taxon>Agaricineae</taxon>
        <taxon>Psathyrellaceae</taxon>
        <taxon>Coprinopsis</taxon>
    </lineage>
</organism>
<evidence type="ECO:0000313" key="8">
    <source>
        <dbReference type="Proteomes" id="UP000001861"/>
    </source>
</evidence>
<dbReference type="eggNOG" id="ENOG502QUJS">
    <property type="taxonomic scope" value="Eukaryota"/>
</dbReference>
<dbReference type="OrthoDB" id="3648309at2759"/>
<feature type="transmembrane region" description="Helical" evidence="6">
    <location>
        <begin position="71"/>
        <end position="90"/>
    </location>
</feature>
<dbReference type="STRING" id="240176.A8NND9"/>
<comment type="caution">
    <text evidence="7">The sequence shown here is derived from an EMBL/GenBank/DDBJ whole genome shotgun (WGS) entry which is preliminary data.</text>
</comment>
<dbReference type="VEuPathDB" id="FungiDB:CC1G_06513"/>
<comment type="similarity">
    <text evidence="2">Belongs to the acetate uptake transporter (AceTr) (TC 2.A.96) family.</text>
</comment>
<evidence type="ECO:0000256" key="4">
    <source>
        <dbReference type="ARBA" id="ARBA00022989"/>
    </source>
</evidence>
<dbReference type="InterPro" id="IPR051633">
    <property type="entry name" value="AceTr"/>
</dbReference>
<feature type="transmembrane region" description="Helical" evidence="6">
    <location>
        <begin position="187"/>
        <end position="207"/>
    </location>
</feature>
<dbReference type="Proteomes" id="UP000001861">
    <property type="component" value="Unassembled WGS sequence"/>
</dbReference>